<dbReference type="GO" id="GO:0016020">
    <property type="term" value="C:membrane"/>
    <property type="evidence" value="ECO:0007669"/>
    <property type="project" value="UniProtKB-SubCell"/>
</dbReference>
<gene>
    <name evidence="7" type="ORF">SAMN05421659_11937</name>
</gene>
<keyword evidence="4 5" id="KW-0472">Membrane</keyword>
<organism evidence="7 8">
    <name type="scientific">[Clostridium] fimetarium</name>
    <dbReference type="NCBI Taxonomy" id="99656"/>
    <lineage>
        <taxon>Bacteria</taxon>
        <taxon>Bacillati</taxon>
        <taxon>Bacillota</taxon>
        <taxon>Clostridia</taxon>
        <taxon>Lachnospirales</taxon>
        <taxon>Lachnospiraceae</taxon>
    </lineage>
</organism>
<dbReference type="OrthoDB" id="266913at2"/>
<feature type="transmembrane region" description="Helical" evidence="5">
    <location>
        <begin position="234"/>
        <end position="255"/>
    </location>
</feature>
<dbReference type="STRING" id="99656.SAMN05421659_11937"/>
<evidence type="ECO:0000256" key="2">
    <source>
        <dbReference type="ARBA" id="ARBA00022692"/>
    </source>
</evidence>
<sequence>MEIYLVMKNNLKRNLFKKSTYIIMFLLPIMIAVIGMITSGISQSSIRVGIIADEVVFRDVQARLDKYENIDYEPADVRTIHTDRIMNKYHFVLNYLDKSDSEGILNEIENLAASGLDKNANKLSQTQRMVSMLMTVYMIIAAVYATKIISDKNNGTFQRFAYSGNSRKKYAFGYVISTGLIVLVQITVAFVILKTFDKEFALTMFKSAEIIATITMITTVYGVTIAFRSKKDMNANICASSIAVIMSLLGGTFVSVSEMPSFLQILSIINPIRWIIWLV</sequence>
<comment type="subcellular location">
    <subcellularLocation>
        <location evidence="1">Membrane</location>
        <topology evidence="1">Multi-pass membrane protein</topology>
    </subcellularLocation>
</comment>
<evidence type="ECO:0000313" key="7">
    <source>
        <dbReference type="EMBL" id="SEW42525.1"/>
    </source>
</evidence>
<feature type="transmembrane region" description="Helical" evidence="5">
    <location>
        <begin position="21"/>
        <end position="41"/>
    </location>
</feature>
<evidence type="ECO:0000256" key="3">
    <source>
        <dbReference type="ARBA" id="ARBA00022989"/>
    </source>
</evidence>
<evidence type="ECO:0000259" key="6">
    <source>
        <dbReference type="Pfam" id="PF01061"/>
    </source>
</evidence>
<dbReference type="PANTHER" id="PTHR43027:SF1">
    <property type="entry name" value="DOXORUBICIN RESISTANCE ABC TRANSPORTER PERMEASE PROTEIN DRRC-RELATED"/>
    <property type="match status" value="1"/>
</dbReference>
<accession>A0A1I0RNB4</accession>
<dbReference type="AlphaFoldDB" id="A0A1I0RNB4"/>
<feature type="transmembrane region" description="Helical" evidence="5">
    <location>
        <begin position="170"/>
        <end position="193"/>
    </location>
</feature>
<proteinExistence type="predicted"/>
<evidence type="ECO:0000256" key="5">
    <source>
        <dbReference type="SAM" id="Phobius"/>
    </source>
</evidence>
<keyword evidence="8" id="KW-1185">Reference proteome</keyword>
<name>A0A1I0RNB4_9FIRM</name>
<dbReference type="Pfam" id="PF01061">
    <property type="entry name" value="ABC2_membrane"/>
    <property type="match status" value="1"/>
</dbReference>
<reference evidence="7 8" key="1">
    <citation type="submission" date="2016-10" db="EMBL/GenBank/DDBJ databases">
        <authorList>
            <person name="de Groot N.N."/>
        </authorList>
    </citation>
    <scope>NUCLEOTIDE SEQUENCE [LARGE SCALE GENOMIC DNA]</scope>
    <source>
        <strain evidence="7 8">DSM 9179</strain>
    </source>
</reference>
<evidence type="ECO:0000256" key="4">
    <source>
        <dbReference type="ARBA" id="ARBA00023136"/>
    </source>
</evidence>
<dbReference type="Proteomes" id="UP000199701">
    <property type="component" value="Unassembled WGS sequence"/>
</dbReference>
<keyword evidence="3 5" id="KW-1133">Transmembrane helix</keyword>
<keyword evidence="2 5" id="KW-0812">Transmembrane</keyword>
<evidence type="ECO:0000313" key="8">
    <source>
        <dbReference type="Proteomes" id="UP000199701"/>
    </source>
</evidence>
<evidence type="ECO:0000256" key="1">
    <source>
        <dbReference type="ARBA" id="ARBA00004141"/>
    </source>
</evidence>
<dbReference type="GO" id="GO:0140359">
    <property type="term" value="F:ABC-type transporter activity"/>
    <property type="evidence" value="ECO:0007669"/>
    <property type="project" value="InterPro"/>
</dbReference>
<dbReference type="RefSeq" id="WP_092457104.1">
    <property type="nucleotide sequence ID" value="NZ_FOJI01000019.1"/>
</dbReference>
<dbReference type="InterPro" id="IPR052902">
    <property type="entry name" value="ABC-2_transporter"/>
</dbReference>
<protein>
    <submittedName>
        <fullName evidence="7">ABC-2 type transporter</fullName>
    </submittedName>
</protein>
<dbReference type="InterPro" id="IPR013525">
    <property type="entry name" value="ABC2_TM"/>
</dbReference>
<dbReference type="EMBL" id="FOJI01000019">
    <property type="protein sequence ID" value="SEW42525.1"/>
    <property type="molecule type" value="Genomic_DNA"/>
</dbReference>
<feature type="transmembrane region" description="Helical" evidence="5">
    <location>
        <begin position="205"/>
        <end position="227"/>
    </location>
</feature>
<feature type="domain" description="ABC-2 type transporter transmembrane" evidence="6">
    <location>
        <begin position="122"/>
        <end position="276"/>
    </location>
</feature>
<feature type="transmembrane region" description="Helical" evidence="5">
    <location>
        <begin position="129"/>
        <end position="149"/>
    </location>
</feature>
<dbReference type="PANTHER" id="PTHR43027">
    <property type="entry name" value="DOXORUBICIN RESISTANCE ABC TRANSPORTER PERMEASE PROTEIN DRRC-RELATED"/>
    <property type="match status" value="1"/>
</dbReference>